<sequence length="60" mass="6677">MKQLIYQLTPTESTTQQVPTLKSRLLAILIAGGMEAVRATLSHPLVDIAIEMIKKLLEMK</sequence>
<name>A0A3S0ZN83_CHLFR</name>
<evidence type="ECO:0000313" key="2">
    <source>
        <dbReference type="Proteomes" id="UP000268857"/>
    </source>
</evidence>
<keyword evidence="2" id="KW-1185">Reference proteome</keyword>
<reference evidence="1 2" key="1">
    <citation type="journal article" date="2019" name="Genome Biol. Evol.">
        <title>Day and night: Metabolic profiles and evolutionary relationships of six axenic non-marine cyanobacteria.</title>
        <authorList>
            <person name="Will S.E."/>
            <person name="Henke P."/>
            <person name="Boedeker C."/>
            <person name="Huang S."/>
            <person name="Brinkmann H."/>
            <person name="Rohde M."/>
            <person name="Jarek M."/>
            <person name="Friedl T."/>
            <person name="Seufert S."/>
            <person name="Schumacher M."/>
            <person name="Overmann J."/>
            <person name="Neumann-Schaal M."/>
            <person name="Petersen J."/>
        </authorList>
    </citation>
    <scope>NUCLEOTIDE SEQUENCE [LARGE SCALE GENOMIC DNA]</scope>
    <source>
        <strain evidence="1 2">PCC 6912</strain>
    </source>
</reference>
<dbReference type="EMBL" id="RSCJ01000021">
    <property type="protein sequence ID" value="RUR76205.1"/>
    <property type="molecule type" value="Genomic_DNA"/>
</dbReference>
<comment type="caution">
    <text evidence="1">The sequence shown here is derived from an EMBL/GenBank/DDBJ whole genome shotgun (WGS) entry which is preliminary data.</text>
</comment>
<accession>A0A3S0ZN83</accession>
<gene>
    <name evidence="1" type="ORF">PCC6912_43770</name>
</gene>
<evidence type="ECO:0000313" key="1">
    <source>
        <dbReference type="EMBL" id="RUR76205.1"/>
    </source>
</evidence>
<dbReference type="Proteomes" id="UP000268857">
    <property type="component" value="Unassembled WGS sequence"/>
</dbReference>
<dbReference type="AlphaFoldDB" id="A0A3S0ZN83"/>
<organism evidence="1 2">
    <name type="scientific">Chlorogloeopsis fritschii PCC 6912</name>
    <dbReference type="NCBI Taxonomy" id="211165"/>
    <lineage>
        <taxon>Bacteria</taxon>
        <taxon>Bacillati</taxon>
        <taxon>Cyanobacteriota</taxon>
        <taxon>Cyanophyceae</taxon>
        <taxon>Nostocales</taxon>
        <taxon>Chlorogloeopsidaceae</taxon>
        <taxon>Chlorogloeopsis</taxon>
    </lineage>
</organism>
<dbReference type="OrthoDB" id="516013at2"/>
<protein>
    <submittedName>
        <fullName evidence="1">Uncharacterized protein</fullName>
    </submittedName>
</protein>
<proteinExistence type="predicted"/>
<dbReference type="RefSeq" id="WP_016876001.1">
    <property type="nucleotide sequence ID" value="NZ_AJLN01000093.1"/>
</dbReference>